<feature type="active site" description="Charge relay system" evidence="8">
    <location>
        <position position="356"/>
    </location>
</feature>
<dbReference type="SUPFAM" id="SSF53474">
    <property type="entry name" value="alpha/beta-Hydrolases"/>
    <property type="match status" value="1"/>
</dbReference>
<feature type="active site" description="Charge relay system" evidence="8">
    <location>
        <position position="326"/>
    </location>
</feature>
<sequence length="397" mass="46104">MQKFCYFVLVFSVSSLVFGHLKCHRPKHTTLSSIVEHGYPAEYHRVITGDGNIVVVFRIPYSPKLHNMNAKRPIVLLQHGLMSSSDTWIASGPNNALAYLLADAGFDVWIGNTRGNVYSRKAKKPSWKFSWHEIGYIDMAAIIDYALWKNGQKQRSLHYVGHSQGTTVFFVLMSLRPQYNEKIKTAHMLAPVAIMKNINSKCLRCIAYVCRPGSLMNYLLSDEASITWKLELIMKFLKKYDCPLLANIFHEKDMNKTANNIAIRHFPSGGSNNQILHYLFNIRSGEFRQYDYGPRKNIRKYSSKRPPLYPVERIKSETHLWYSDADTFTPVVDVLTLARRLPKSILHRMPDPKWSHSAFTVHMQVRRFVNDPIIAIMKRYEQKKPKKHIMRNIRYIL</sequence>
<reference evidence="12" key="1">
    <citation type="submission" date="2025-08" db="UniProtKB">
        <authorList>
            <consortium name="RefSeq"/>
        </authorList>
    </citation>
    <scope>IDENTIFICATION</scope>
    <source>
        <strain evidence="12">15112-1751.03</strain>
        <tissue evidence="12">Whole Adult</tissue>
    </source>
</reference>
<keyword evidence="11" id="KW-1185">Reference proteome</keyword>
<feature type="signal peptide" evidence="9">
    <location>
        <begin position="1"/>
        <end position="19"/>
    </location>
</feature>
<dbReference type="Proteomes" id="UP000515160">
    <property type="component" value="Chromosome 2R"/>
</dbReference>
<evidence type="ECO:0000256" key="6">
    <source>
        <dbReference type="ARBA" id="ARBA00023180"/>
    </source>
</evidence>
<dbReference type="FunFam" id="3.40.50.1820:FF:000057">
    <property type="entry name" value="Lipase"/>
    <property type="match status" value="1"/>
</dbReference>
<dbReference type="GO" id="GO:0016042">
    <property type="term" value="P:lipid catabolic process"/>
    <property type="evidence" value="ECO:0007669"/>
    <property type="project" value="UniProtKB-KW"/>
</dbReference>
<evidence type="ECO:0000313" key="11">
    <source>
        <dbReference type="Proteomes" id="UP000515160"/>
    </source>
</evidence>
<evidence type="ECO:0000259" key="10">
    <source>
        <dbReference type="Pfam" id="PF04083"/>
    </source>
</evidence>
<dbReference type="AlphaFoldDB" id="A0A6P8XTF1"/>
<evidence type="ECO:0000256" key="5">
    <source>
        <dbReference type="ARBA" id="ARBA00023098"/>
    </source>
</evidence>
<dbReference type="RefSeq" id="XP_034114615.1">
    <property type="nucleotide sequence ID" value="XM_034258724.2"/>
</dbReference>
<dbReference type="PIRSF" id="PIRSF000862">
    <property type="entry name" value="Steryl_ester_lip"/>
    <property type="match status" value="1"/>
</dbReference>
<dbReference type="OrthoDB" id="9974421at2759"/>
<evidence type="ECO:0000256" key="9">
    <source>
        <dbReference type="SAM" id="SignalP"/>
    </source>
</evidence>
<proteinExistence type="inferred from homology"/>
<dbReference type="Gene3D" id="3.40.50.1820">
    <property type="entry name" value="alpha/beta hydrolase"/>
    <property type="match status" value="1"/>
</dbReference>
<evidence type="ECO:0000256" key="2">
    <source>
        <dbReference type="ARBA" id="ARBA00022729"/>
    </source>
</evidence>
<keyword evidence="2 9" id="KW-0732">Signal</keyword>
<evidence type="ECO:0000256" key="8">
    <source>
        <dbReference type="PIRSR" id="PIRSR000862-1"/>
    </source>
</evidence>
<dbReference type="InterPro" id="IPR025483">
    <property type="entry name" value="Lipase_euk"/>
</dbReference>
<dbReference type="InterPro" id="IPR006693">
    <property type="entry name" value="AB_hydrolase_lipase"/>
</dbReference>
<evidence type="ECO:0000256" key="1">
    <source>
        <dbReference type="ARBA" id="ARBA00010701"/>
    </source>
</evidence>
<keyword evidence="5" id="KW-0443">Lipid metabolism</keyword>
<evidence type="ECO:0000256" key="3">
    <source>
        <dbReference type="ARBA" id="ARBA00022801"/>
    </source>
</evidence>
<dbReference type="Pfam" id="PF04083">
    <property type="entry name" value="Abhydro_lipase"/>
    <property type="match status" value="1"/>
</dbReference>
<dbReference type="InterPro" id="IPR029058">
    <property type="entry name" value="AB_hydrolase_fold"/>
</dbReference>
<dbReference type="PANTHER" id="PTHR11005">
    <property type="entry name" value="LYSOSOMAL ACID LIPASE-RELATED"/>
    <property type="match status" value="1"/>
</dbReference>
<evidence type="ECO:0000256" key="4">
    <source>
        <dbReference type="ARBA" id="ARBA00022963"/>
    </source>
</evidence>
<feature type="domain" description="Partial AB-hydrolase lipase" evidence="10">
    <location>
        <begin position="34"/>
        <end position="91"/>
    </location>
</feature>
<feature type="chain" id="PRO_5027670849" description="Lipase" evidence="9">
    <location>
        <begin position="20"/>
        <end position="397"/>
    </location>
</feature>
<evidence type="ECO:0000313" key="12">
    <source>
        <dbReference type="RefSeq" id="XP_034114615.1"/>
    </source>
</evidence>
<dbReference type="GO" id="GO:0016788">
    <property type="term" value="F:hydrolase activity, acting on ester bonds"/>
    <property type="evidence" value="ECO:0007669"/>
    <property type="project" value="InterPro"/>
</dbReference>
<gene>
    <name evidence="12" type="primary">LOC117574776</name>
</gene>
<keyword evidence="6" id="KW-0325">Glycoprotein</keyword>
<accession>A0A6P8XTF1</accession>
<protein>
    <recommendedName>
        <fullName evidence="7">Lipase</fullName>
    </recommendedName>
</protein>
<name>A0A6P8XTF1_DROAB</name>
<keyword evidence="3 7" id="KW-0378">Hydrolase</keyword>
<comment type="similarity">
    <text evidence="1 7">Belongs to the AB hydrolase superfamily. Lipase family.</text>
</comment>
<organism evidence="11 12">
    <name type="scientific">Drosophila albomicans</name>
    <name type="common">Fruit fly</name>
    <dbReference type="NCBI Taxonomy" id="7291"/>
    <lineage>
        <taxon>Eukaryota</taxon>
        <taxon>Metazoa</taxon>
        <taxon>Ecdysozoa</taxon>
        <taxon>Arthropoda</taxon>
        <taxon>Hexapoda</taxon>
        <taxon>Insecta</taxon>
        <taxon>Pterygota</taxon>
        <taxon>Neoptera</taxon>
        <taxon>Endopterygota</taxon>
        <taxon>Diptera</taxon>
        <taxon>Brachycera</taxon>
        <taxon>Muscomorpha</taxon>
        <taxon>Ephydroidea</taxon>
        <taxon>Drosophilidae</taxon>
        <taxon>Drosophila</taxon>
    </lineage>
</organism>
<keyword evidence="4 7" id="KW-0442">Lipid degradation</keyword>
<dbReference type="GeneID" id="117574776"/>
<feature type="active site" description="Nucleophile" evidence="8">
    <location>
        <position position="163"/>
    </location>
</feature>
<evidence type="ECO:0000256" key="7">
    <source>
        <dbReference type="PIRNR" id="PIRNR000862"/>
    </source>
</evidence>